<evidence type="ECO:0000313" key="1">
    <source>
        <dbReference type="EMBL" id="RCW39996.1"/>
    </source>
</evidence>
<gene>
    <name evidence="1" type="ORF">DFQ14_11378</name>
</gene>
<name>A0A368VFY1_9ACTN</name>
<dbReference type="AlphaFoldDB" id="A0A368VFY1"/>
<evidence type="ECO:0000313" key="2">
    <source>
        <dbReference type="Proteomes" id="UP000253495"/>
    </source>
</evidence>
<dbReference type="EMBL" id="QPJC01000013">
    <property type="protein sequence ID" value="RCW39996.1"/>
    <property type="molecule type" value="Genomic_DNA"/>
</dbReference>
<accession>A0A368VFY1</accession>
<sequence>MLAPAGIACTERNDESIHVLPRTVPPALFGEFTGDRRDGDVR</sequence>
<protein>
    <submittedName>
        <fullName evidence="1">Uncharacterized protein</fullName>
    </submittedName>
</protein>
<comment type="caution">
    <text evidence="1">The sequence shown here is derived from an EMBL/GenBank/DDBJ whole genome shotgun (WGS) entry which is preliminary data.</text>
</comment>
<organism evidence="1 2">
    <name type="scientific">Halopolyspora algeriensis</name>
    <dbReference type="NCBI Taxonomy" id="1500506"/>
    <lineage>
        <taxon>Bacteria</taxon>
        <taxon>Bacillati</taxon>
        <taxon>Actinomycetota</taxon>
        <taxon>Actinomycetes</taxon>
        <taxon>Actinomycetes incertae sedis</taxon>
        <taxon>Halopolyspora</taxon>
    </lineage>
</organism>
<reference evidence="1 2" key="1">
    <citation type="submission" date="2018-07" db="EMBL/GenBank/DDBJ databases">
        <title>Genomic Encyclopedia of Type Strains, Phase III (KMG-III): the genomes of soil and plant-associated and newly described type strains.</title>
        <authorList>
            <person name="Whitman W."/>
        </authorList>
    </citation>
    <scope>NUCLEOTIDE SEQUENCE [LARGE SCALE GENOMIC DNA]</scope>
    <source>
        <strain evidence="1 2">CECT 8575</strain>
    </source>
</reference>
<proteinExistence type="predicted"/>
<dbReference type="Proteomes" id="UP000253495">
    <property type="component" value="Unassembled WGS sequence"/>
</dbReference>
<keyword evidence="2" id="KW-1185">Reference proteome</keyword>